<dbReference type="FunFam" id="1.20.58.220:FF:000004">
    <property type="entry name" value="Phosphate-specific transport system accessory protein PhoU"/>
    <property type="match status" value="1"/>
</dbReference>
<dbReference type="InterPro" id="IPR026022">
    <property type="entry name" value="PhoU_dom"/>
</dbReference>
<dbReference type="Gene3D" id="1.20.58.220">
    <property type="entry name" value="Phosphate transport system protein phou homolog 2, domain 2"/>
    <property type="match status" value="1"/>
</dbReference>
<dbReference type="KEGG" id="fiy:BN1229_v1_1317"/>
<keyword evidence="4 8" id="KW-0813">Transport</keyword>
<comment type="similarity">
    <text evidence="2 8">Belongs to the PhoU family.</text>
</comment>
<dbReference type="GO" id="GO:0045936">
    <property type="term" value="P:negative regulation of phosphate metabolic process"/>
    <property type="evidence" value="ECO:0007669"/>
    <property type="project" value="InterPro"/>
</dbReference>
<dbReference type="PANTHER" id="PTHR42930:SF3">
    <property type="entry name" value="PHOSPHATE-SPECIFIC TRANSPORT SYSTEM ACCESSORY PROTEIN PHOU"/>
    <property type="match status" value="1"/>
</dbReference>
<dbReference type="GO" id="GO:0030643">
    <property type="term" value="P:intracellular phosphate ion homeostasis"/>
    <property type="evidence" value="ECO:0007669"/>
    <property type="project" value="InterPro"/>
</dbReference>
<feature type="compositionally biased region" description="Polar residues" evidence="9">
    <location>
        <begin position="231"/>
        <end position="247"/>
    </location>
</feature>
<organism evidence="11 12">
    <name type="scientific">Candidatus Filomicrobium marinum</name>
    <dbReference type="NCBI Taxonomy" id="1608628"/>
    <lineage>
        <taxon>Bacteria</taxon>
        <taxon>Pseudomonadati</taxon>
        <taxon>Pseudomonadota</taxon>
        <taxon>Alphaproteobacteria</taxon>
        <taxon>Hyphomicrobiales</taxon>
        <taxon>Hyphomicrobiaceae</taxon>
        <taxon>Filomicrobium</taxon>
    </lineage>
</organism>
<gene>
    <name evidence="11" type="primary">phoU</name>
    <name evidence="11" type="ORF">YBN1229_v1_1317</name>
</gene>
<evidence type="ECO:0000313" key="12">
    <source>
        <dbReference type="Proteomes" id="UP000033187"/>
    </source>
</evidence>
<protein>
    <recommendedName>
        <fullName evidence="8">Phosphate-specific transport system accessory protein PhoU</fullName>
    </recommendedName>
</protein>
<dbReference type="PIRSF" id="PIRSF003107">
    <property type="entry name" value="PhoU"/>
    <property type="match status" value="1"/>
</dbReference>
<dbReference type="NCBIfam" id="TIGR02135">
    <property type="entry name" value="phoU_full"/>
    <property type="match status" value="1"/>
</dbReference>
<comment type="subunit">
    <text evidence="3 8">Homodimer.</text>
</comment>
<dbReference type="GO" id="GO:0005737">
    <property type="term" value="C:cytoplasm"/>
    <property type="evidence" value="ECO:0007669"/>
    <property type="project" value="UniProtKB-SubCell"/>
</dbReference>
<dbReference type="KEGG" id="fil:BN1229_v1_1318"/>
<evidence type="ECO:0000313" key="11">
    <source>
        <dbReference type="EMBL" id="CPR17570.1"/>
    </source>
</evidence>
<dbReference type="SUPFAM" id="SSF109755">
    <property type="entry name" value="PhoU-like"/>
    <property type="match status" value="1"/>
</dbReference>
<dbReference type="InterPro" id="IPR028366">
    <property type="entry name" value="PhoU"/>
</dbReference>
<evidence type="ECO:0000256" key="4">
    <source>
        <dbReference type="ARBA" id="ARBA00022448"/>
    </source>
</evidence>
<comment type="subcellular location">
    <subcellularLocation>
        <location evidence="1 8">Cytoplasm</location>
    </subcellularLocation>
</comment>
<evidence type="ECO:0000256" key="9">
    <source>
        <dbReference type="SAM" id="MobiDB-lite"/>
    </source>
</evidence>
<keyword evidence="6 8" id="KW-0592">Phosphate transport</keyword>
<dbReference type="RefSeq" id="WP_046477375.1">
    <property type="nucleotide sequence ID" value="NZ_LN829118.1"/>
</dbReference>
<evidence type="ECO:0000256" key="8">
    <source>
        <dbReference type="PIRNR" id="PIRNR003107"/>
    </source>
</evidence>
<evidence type="ECO:0000259" key="10">
    <source>
        <dbReference type="Pfam" id="PF01895"/>
    </source>
</evidence>
<dbReference type="Pfam" id="PF01895">
    <property type="entry name" value="PhoU"/>
    <property type="match status" value="2"/>
</dbReference>
<dbReference type="PANTHER" id="PTHR42930">
    <property type="entry name" value="PHOSPHATE-SPECIFIC TRANSPORT SYSTEM ACCESSORY PROTEIN PHOU"/>
    <property type="match status" value="1"/>
</dbReference>
<reference evidence="12" key="1">
    <citation type="submission" date="2015-02" db="EMBL/GenBank/DDBJ databases">
        <authorList>
            <person name="Chooi Y.-H."/>
        </authorList>
    </citation>
    <scope>NUCLEOTIDE SEQUENCE [LARGE SCALE GENOMIC DNA]</scope>
    <source>
        <strain evidence="12">strain Y</strain>
    </source>
</reference>
<dbReference type="InterPro" id="IPR038078">
    <property type="entry name" value="PhoU-like_sf"/>
</dbReference>
<accession>A0A0D6JCY8</accession>
<evidence type="ECO:0000256" key="7">
    <source>
        <dbReference type="ARBA" id="ARBA00056181"/>
    </source>
</evidence>
<name>A0A0D6JCY8_9HYPH</name>
<evidence type="ECO:0000256" key="6">
    <source>
        <dbReference type="ARBA" id="ARBA00022592"/>
    </source>
</evidence>
<evidence type="ECO:0000256" key="1">
    <source>
        <dbReference type="ARBA" id="ARBA00004496"/>
    </source>
</evidence>
<dbReference type="Proteomes" id="UP000033187">
    <property type="component" value="Chromosome 1"/>
</dbReference>
<evidence type="ECO:0000256" key="5">
    <source>
        <dbReference type="ARBA" id="ARBA00022490"/>
    </source>
</evidence>
<keyword evidence="12" id="KW-1185">Reference proteome</keyword>
<proteinExistence type="inferred from homology"/>
<dbReference type="EMBL" id="LN829119">
    <property type="protein sequence ID" value="CPR17570.1"/>
    <property type="molecule type" value="Genomic_DNA"/>
</dbReference>
<dbReference type="GO" id="GO:0006817">
    <property type="term" value="P:phosphate ion transport"/>
    <property type="evidence" value="ECO:0007669"/>
    <property type="project" value="UniProtKB-KW"/>
</dbReference>
<feature type="domain" description="PhoU" evidence="10">
    <location>
        <begin position="127"/>
        <end position="211"/>
    </location>
</feature>
<evidence type="ECO:0000256" key="2">
    <source>
        <dbReference type="ARBA" id="ARBA00008107"/>
    </source>
</evidence>
<dbReference type="AlphaFoldDB" id="A0A0D6JCY8"/>
<evidence type="ECO:0000256" key="3">
    <source>
        <dbReference type="ARBA" id="ARBA00011738"/>
    </source>
</evidence>
<keyword evidence="5 8" id="KW-0963">Cytoplasm</keyword>
<feature type="domain" description="PhoU" evidence="10">
    <location>
        <begin position="23"/>
        <end position="110"/>
    </location>
</feature>
<dbReference type="OrthoDB" id="9814256at2"/>
<comment type="function">
    <text evidence="7 8">Plays a role in the regulation of phosphate uptake.</text>
</comment>
<feature type="region of interest" description="Disordered" evidence="9">
    <location>
        <begin position="222"/>
        <end position="247"/>
    </location>
</feature>
<sequence length="247" mass="27186">MVGDSSQTVKSYEEELALLDKSIAQMGGLAEHVLGLAFDALERRDPHLAEKVVETDRQIDALERGIEAKVVAMISRRQPSAGELRHILGAMRIASDLERIGDLGKNIAKRAHAIASQPHPKPLITGLRHMVELALSQLNDVLDAYAERDAERALAVWRDDEKLDAVYNSLFRELLTYMMEDPRNIGISTHLLFGAKNIERVGDHTTNIAETIQFLVSGEAISDDRPKSDDTSTTLITSQGAVNGSHT</sequence>